<keyword evidence="2" id="KW-1185">Reference proteome</keyword>
<name>A0A151M0Q7_ALLMI</name>
<evidence type="ECO:0000313" key="2">
    <source>
        <dbReference type="Proteomes" id="UP000050525"/>
    </source>
</evidence>
<organism evidence="1 2">
    <name type="scientific">Alligator mississippiensis</name>
    <name type="common">American alligator</name>
    <dbReference type="NCBI Taxonomy" id="8496"/>
    <lineage>
        <taxon>Eukaryota</taxon>
        <taxon>Metazoa</taxon>
        <taxon>Chordata</taxon>
        <taxon>Craniata</taxon>
        <taxon>Vertebrata</taxon>
        <taxon>Euteleostomi</taxon>
        <taxon>Archelosauria</taxon>
        <taxon>Archosauria</taxon>
        <taxon>Crocodylia</taxon>
        <taxon>Alligatoridae</taxon>
        <taxon>Alligatorinae</taxon>
        <taxon>Alligator</taxon>
    </lineage>
</organism>
<sequence length="76" mass="8693">MASWHLYLGKYAKLSSLMGQGKQRIPQAAWLGEELEYGSPDWTSPGYAQKHANITQVLEERSRSWKCNFKKGLCCE</sequence>
<proteinExistence type="predicted"/>
<comment type="caution">
    <text evidence="1">The sequence shown here is derived from an EMBL/GenBank/DDBJ whole genome shotgun (WGS) entry which is preliminary data.</text>
</comment>
<dbReference type="Proteomes" id="UP000050525">
    <property type="component" value="Unassembled WGS sequence"/>
</dbReference>
<accession>A0A151M0Q7</accession>
<dbReference type="AlphaFoldDB" id="A0A151M0Q7"/>
<protein>
    <submittedName>
        <fullName evidence="1">Uncharacterized protein</fullName>
    </submittedName>
</protein>
<gene>
    <name evidence="1" type="ORF">Y1Q_0011657</name>
</gene>
<dbReference type="EMBL" id="AKHW03006853">
    <property type="protein sequence ID" value="KYO18060.1"/>
    <property type="molecule type" value="Genomic_DNA"/>
</dbReference>
<reference evidence="1 2" key="1">
    <citation type="journal article" date="2012" name="Genome Biol.">
        <title>Sequencing three crocodilian genomes to illuminate the evolution of archosaurs and amniotes.</title>
        <authorList>
            <person name="St John J.A."/>
            <person name="Braun E.L."/>
            <person name="Isberg S.R."/>
            <person name="Miles L.G."/>
            <person name="Chong A.Y."/>
            <person name="Gongora J."/>
            <person name="Dalzell P."/>
            <person name="Moran C."/>
            <person name="Bed'hom B."/>
            <person name="Abzhanov A."/>
            <person name="Burgess S.C."/>
            <person name="Cooksey A.M."/>
            <person name="Castoe T.A."/>
            <person name="Crawford N.G."/>
            <person name="Densmore L.D."/>
            <person name="Drew J.C."/>
            <person name="Edwards S.V."/>
            <person name="Faircloth B.C."/>
            <person name="Fujita M.K."/>
            <person name="Greenwold M.J."/>
            <person name="Hoffmann F.G."/>
            <person name="Howard J.M."/>
            <person name="Iguchi T."/>
            <person name="Janes D.E."/>
            <person name="Khan S.Y."/>
            <person name="Kohno S."/>
            <person name="de Koning A.J."/>
            <person name="Lance S.L."/>
            <person name="McCarthy F.M."/>
            <person name="McCormack J.E."/>
            <person name="Merchant M.E."/>
            <person name="Peterson D.G."/>
            <person name="Pollock D.D."/>
            <person name="Pourmand N."/>
            <person name="Raney B.J."/>
            <person name="Roessler K.A."/>
            <person name="Sanford J.R."/>
            <person name="Sawyer R.H."/>
            <person name="Schmidt C.J."/>
            <person name="Triplett E.W."/>
            <person name="Tuberville T.D."/>
            <person name="Venegas-Anaya M."/>
            <person name="Howard J.T."/>
            <person name="Jarvis E.D."/>
            <person name="Guillette L.J.Jr."/>
            <person name="Glenn T.C."/>
            <person name="Green R.E."/>
            <person name="Ray D.A."/>
        </authorList>
    </citation>
    <scope>NUCLEOTIDE SEQUENCE [LARGE SCALE GENOMIC DNA]</scope>
    <source>
        <strain evidence="1">KSC_2009_1</strain>
    </source>
</reference>
<evidence type="ECO:0000313" key="1">
    <source>
        <dbReference type="EMBL" id="KYO18060.1"/>
    </source>
</evidence>